<organism evidence="1 2">
    <name type="scientific">Penstemon smallii</name>
    <dbReference type="NCBI Taxonomy" id="265156"/>
    <lineage>
        <taxon>Eukaryota</taxon>
        <taxon>Viridiplantae</taxon>
        <taxon>Streptophyta</taxon>
        <taxon>Embryophyta</taxon>
        <taxon>Tracheophyta</taxon>
        <taxon>Spermatophyta</taxon>
        <taxon>Magnoliopsida</taxon>
        <taxon>eudicotyledons</taxon>
        <taxon>Gunneridae</taxon>
        <taxon>Pentapetalae</taxon>
        <taxon>asterids</taxon>
        <taxon>lamiids</taxon>
        <taxon>Lamiales</taxon>
        <taxon>Plantaginaceae</taxon>
        <taxon>Cheloneae</taxon>
        <taxon>Penstemon</taxon>
    </lineage>
</organism>
<proteinExistence type="predicted"/>
<evidence type="ECO:0000313" key="2">
    <source>
        <dbReference type="Proteomes" id="UP001634393"/>
    </source>
</evidence>
<dbReference type="AlphaFoldDB" id="A0ABD3SMB2"/>
<accession>A0ABD3SMB2</accession>
<keyword evidence="2" id="KW-1185">Reference proteome</keyword>
<dbReference type="EMBL" id="JBJXBP010000006">
    <property type="protein sequence ID" value="KAL3825689.1"/>
    <property type="molecule type" value="Genomic_DNA"/>
</dbReference>
<reference evidence="1 2" key="1">
    <citation type="submission" date="2024-12" db="EMBL/GenBank/DDBJ databases">
        <title>The unique morphological basis and parallel evolutionary history of personate flowers in Penstemon.</title>
        <authorList>
            <person name="Depatie T.H."/>
            <person name="Wessinger C.A."/>
        </authorList>
    </citation>
    <scope>NUCLEOTIDE SEQUENCE [LARGE SCALE GENOMIC DNA]</scope>
    <source>
        <strain evidence="1">WTNN_2</strain>
        <tissue evidence="1">Leaf</tissue>
    </source>
</reference>
<sequence length="87" mass="9829">MITNGYENDTIFRRISVVGMRGIGNITFNKLLFNAKAFHQNAIAESIDFSGNGEKGSREQQLELVSSHGHHHQSFPSKCFLHHTFIL</sequence>
<gene>
    <name evidence="1" type="ORF">ACJIZ3_021718</name>
</gene>
<comment type="caution">
    <text evidence="1">The sequence shown here is derived from an EMBL/GenBank/DDBJ whole genome shotgun (WGS) entry which is preliminary data.</text>
</comment>
<protein>
    <submittedName>
        <fullName evidence="1">Uncharacterized protein</fullName>
    </submittedName>
</protein>
<evidence type="ECO:0000313" key="1">
    <source>
        <dbReference type="EMBL" id="KAL3825689.1"/>
    </source>
</evidence>
<name>A0ABD3SMB2_9LAMI</name>
<dbReference type="Proteomes" id="UP001634393">
    <property type="component" value="Unassembled WGS sequence"/>
</dbReference>